<dbReference type="InterPro" id="IPR012933">
    <property type="entry name" value="HicA_mRNA_interferase"/>
</dbReference>
<dbReference type="GO" id="GO:0016787">
    <property type="term" value="F:hydrolase activity"/>
    <property type="evidence" value="ECO:0007669"/>
    <property type="project" value="UniProtKB-KW"/>
</dbReference>
<dbReference type="Proteomes" id="UP000808761">
    <property type="component" value="Unassembled WGS sequence"/>
</dbReference>
<dbReference type="InterPro" id="IPR038570">
    <property type="entry name" value="HicA_sf"/>
</dbReference>
<evidence type="ECO:0000256" key="4">
    <source>
        <dbReference type="ARBA" id="ARBA00022759"/>
    </source>
</evidence>
<dbReference type="GO" id="GO:0003729">
    <property type="term" value="F:mRNA binding"/>
    <property type="evidence" value="ECO:0007669"/>
    <property type="project" value="InterPro"/>
</dbReference>
<comment type="caution">
    <text evidence="8">The sequence shown here is derived from an EMBL/GenBank/DDBJ whole genome shotgun (WGS) entry which is preliminary data.</text>
</comment>
<evidence type="ECO:0000256" key="7">
    <source>
        <dbReference type="ARBA" id="ARBA00023016"/>
    </source>
</evidence>
<keyword evidence="2" id="KW-1277">Toxin-antitoxin system</keyword>
<gene>
    <name evidence="8" type="ORF">HZB08_00850</name>
</gene>
<keyword evidence="3" id="KW-0540">Nuclease</keyword>
<organism evidence="8 9">
    <name type="scientific">Candidatus Saganbacteria bacterium</name>
    <dbReference type="NCBI Taxonomy" id="2575572"/>
    <lineage>
        <taxon>Bacteria</taxon>
        <taxon>Bacillati</taxon>
        <taxon>Saganbacteria</taxon>
    </lineage>
</organism>
<keyword evidence="6" id="KW-0694">RNA-binding</keyword>
<comment type="similarity">
    <text evidence="1">Belongs to the HicA mRNA interferase family.</text>
</comment>
<protein>
    <submittedName>
        <fullName evidence="8">Type II toxin-antitoxin system HicA family toxin</fullName>
    </submittedName>
</protein>
<dbReference type="SUPFAM" id="SSF54786">
    <property type="entry name" value="YcfA/nrd intein domain"/>
    <property type="match status" value="1"/>
</dbReference>
<evidence type="ECO:0000313" key="8">
    <source>
        <dbReference type="EMBL" id="MBI5078556.1"/>
    </source>
</evidence>
<evidence type="ECO:0000256" key="3">
    <source>
        <dbReference type="ARBA" id="ARBA00022722"/>
    </source>
</evidence>
<dbReference type="AlphaFoldDB" id="A0A9D6YVP1"/>
<dbReference type="EMBL" id="JACRKR010000041">
    <property type="protein sequence ID" value="MBI5078556.1"/>
    <property type="molecule type" value="Genomic_DNA"/>
</dbReference>
<proteinExistence type="inferred from homology"/>
<keyword evidence="7" id="KW-0346">Stress response</keyword>
<evidence type="ECO:0000313" key="9">
    <source>
        <dbReference type="Proteomes" id="UP000808761"/>
    </source>
</evidence>
<evidence type="ECO:0000256" key="2">
    <source>
        <dbReference type="ARBA" id="ARBA00022649"/>
    </source>
</evidence>
<dbReference type="Gene3D" id="3.30.920.30">
    <property type="entry name" value="Hypothetical protein"/>
    <property type="match status" value="1"/>
</dbReference>
<name>A0A9D6YVP1_UNCSA</name>
<sequence length="73" mass="8398">MPIIKDRELIRALHKLGFFEHRERGTSHLVFRHADGRTAVVSRHPGKDIPRGTLRGILRDINTSIEEFITALK</sequence>
<keyword evidence="5" id="KW-0378">Hydrolase</keyword>
<accession>A0A9D6YVP1</accession>
<evidence type="ECO:0000256" key="6">
    <source>
        <dbReference type="ARBA" id="ARBA00022884"/>
    </source>
</evidence>
<dbReference type="Pfam" id="PF07927">
    <property type="entry name" value="HicA_toxin"/>
    <property type="match status" value="1"/>
</dbReference>
<evidence type="ECO:0000256" key="5">
    <source>
        <dbReference type="ARBA" id="ARBA00022801"/>
    </source>
</evidence>
<reference evidence="8" key="1">
    <citation type="submission" date="2020-07" db="EMBL/GenBank/DDBJ databases">
        <title>Huge and variable diversity of episymbiotic CPR bacteria and DPANN archaea in groundwater ecosystems.</title>
        <authorList>
            <person name="He C.Y."/>
            <person name="Keren R."/>
            <person name="Whittaker M."/>
            <person name="Farag I.F."/>
            <person name="Doudna J."/>
            <person name="Cate J.H.D."/>
            <person name="Banfield J.F."/>
        </authorList>
    </citation>
    <scope>NUCLEOTIDE SEQUENCE</scope>
    <source>
        <strain evidence="8">NC_groundwater_1860_Pr3_B-0.1um_51_7</strain>
    </source>
</reference>
<dbReference type="GO" id="GO:0004519">
    <property type="term" value="F:endonuclease activity"/>
    <property type="evidence" value="ECO:0007669"/>
    <property type="project" value="UniProtKB-KW"/>
</dbReference>
<evidence type="ECO:0000256" key="1">
    <source>
        <dbReference type="ARBA" id="ARBA00006620"/>
    </source>
</evidence>
<keyword evidence="4" id="KW-0255">Endonuclease</keyword>